<dbReference type="AlphaFoldDB" id="A0A2M8EMY4"/>
<dbReference type="CDD" id="cd07731">
    <property type="entry name" value="ComA-like_MBL-fold"/>
    <property type="match status" value="1"/>
</dbReference>
<dbReference type="PANTHER" id="PTHR30619">
    <property type="entry name" value="DNA INTERNALIZATION/COMPETENCE PROTEIN COMEC/REC2"/>
    <property type="match status" value="1"/>
</dbReference>
<dbReference type="Pfam" id="PF00753">
    <property type="entry name" value="Lactamase_B"/>
    <property type="match status" value="1"/>
</dbReference>
<evidence type="ECO:0000259" key="1">
    <source>
        <dbReference type="SMART" id="SM00849"/>
    </source>
</evidence>
<dbReference type="SMART" id="SM00849">
    <property type="entry name" value="Lactamase_B"/>
    <property type="match status" value="1"/>
</dbReference>
<dbReference type="PANTHER" id="PTHR30619:SF1">
    <property type="entry name" value="RECOMBINATION PROTEIN 2"/>
    <property type="match status" value="1"/>
</dbReference>
<dbReference type="InterPro" id="IPR035681">
    <property type="entry name" value="ComA-like_MBL"/>
</dbReference>
<evidence type="ECO:0000313" key="2">
    <source>
        <dbReference type="EMBL" id="PJC24037.1"/>
    </source>
</evidence>
<organism evidence="2 3">
    <name type="scientific">candidate division WWE3 bacterium CG_4_9_14_0_2_um_filter_35_11</name>
    <dbReference type="NCBI Taxonomy" id="1975077"/>
    <lineage>
        <taxon>Bacteria</taxon>
        <taxon>Katanobacteria</taxon>
    </lineage>
</organism>
<accession>A0A2M8EMY4</accession>
<dbReference type="InterPro" id="IPR001279">
    <property type="entry name" value="Metallo-B-lactamas"/>
</dbReference>
<gene>
    <name evidence="2" type="ORF">CO058_00190</name>
</gene>
<dbReference type="SUPFAM" id="SSF56281">
    <property type="entry name" value="Metallo-hydrolase/oxidoreductase"/>
    <property type="match status" value="1"/>
</dbReference>
<comment type="caution">
    <text evidence="2">The sequence shown here is derived from an EMBL/GenBank/DDBJ whole genome shotgun (WGS) entry which is preliminary data.</text>
</comment>
<dbReference type="InterPro" id="IPR036866">
    <property type="entry name" value="RibonucZ/Hydroxyglut_hydro"/>
</dbReference>
<proteinExistence type="predicted"/>
<protein>
    <recommendedName>
        <fullName evidence="1">Metallo-beta-lactamase domain-containing protein</fullName>
    </recommendedName>
</protein>
<feature type="domain" description="Metallo-beta-lactamase" evidence="1">
    <location>
        <begin position="45"/>
        <end position="233"/>
    </location>
</feature>
<sequence>MRKSQAKKLIIIFVFLIVTGLLYEFPKYIDYYDDLVHVYFFDVGQGDSILIKTPDRKLILTDGGNNNSVLYRISEVLPFWIKRIDYVVVSHPHADHIFGLISLMESYEIGCLKYGGTGDTISKVEEELRNTISTESISVTDDCIGGVMKYYMPGGNDHTYNPNLKSLVSIYSYRDFDVLLTGDAEIPEQIKALPSFSSDIEIIKVPHHGAKDSFYRPLLLALKPEAAVISVGENNAYHLPSASTIDGYEQLGIKVFRTDKDGSIEVISDGYLWSIVE</sequence>
<evidence type="ECO:0000313" key="3">
    <source>
        <dbReference type="Proteomes" id="UP000229756"/>
    </source>
</evidence>
<reference evidence="3" key="1">
    <citation type="submission" date="2017-09" db="EMBL/GenBank/DDBJ databases">
        <title>Depth-based differentiation of microbial function through sediment-hosted aquifers and enrichment of novel symbionts in the deep terrestrial subsurface.</title>
        <authorList>
            <person name="Probst A.J."/>
            <person name="Ladd B."/>
            <person name="Jarett J.K."/>
            <person name="Geller-Mcgrath D.E."/>
            <person name="Sieber C.M.K."/>
            <person name="Emerson J.B."/>
            <person name="Anantharaman K."/>
            <person name="Thomas B.C."/>
            <person name="Malmstrom R."/>
            <person name="Stieglmeier M."/>
            <person name="Klingl A."/>
            <person name="Woyke T."/>
            <person name="Ryan C.M."/>
            <person name="Banfield J.F."/>
        </authorList>
    </citation>
    <scope>NUCLEOTIDE SEQUENCE [LARGE SCALE GENOMIC DNA]</scope>
</reference>
<dbReference type="EMBL" id="PFSJ01000003">
    <property type="protein sequence ID" value="PJC24037.1"/>
    <property type="molecule type" value="Genomic_DNA"/>
</dbReference>
<dbReference type="Proteomes" id="UP000229756">
    <property type="component" value="Unassembled WGS sequence"/>
</dbReference>
<dbReference type="InterPro" id="IPR052159">
    <property type="entry name" value="Competence_DNA_uptake"/>
</dbReference>
<dbReference type="Gene3D" id="3.60.15.10">
    <property type="entry name" value="Ribonuclease Z/Hydroxyacylglutathione hydrolase-like"/>
    <property type="match status" value="1"/>
</dbReference>
<name>A0A2M8EMY4_UNCKA</name>